<keyword evidence="1" id="KW-0732">Signal</keyword>
<name>A0ABP7X529_9GAMM</name>
<evidence type="ECO:0008006" key="4">
    <source>
        <dbReference type="Google" id="ProtNLM"/>
    </source>
</evidence>
<comment type="caution">
    <text evidence="2">The sequence shown here is derived from an EMBL/GenBank/DDBJ whole genome shotgun (WGS) entry which is preliminary data.</text>
</comment>
<accession>A0ABP7X529</accession>
<sequence>MKLVHITSILMTTSVLVACGGGGGGGSESADTANAAGGNSAQQTVTETPVVAEPVIQQGDVTTAELLVDRAYTLKQEFPLAIDVTPIDQAVSYLSICSEFDLDQPEYAINYDSCLIRTAVDGPASYTLQVPNAVEALVAVRWQYEAGTEPVYSFWVREQDGDAFSVR</sequence>
<dbReference type="PROSITE" id="PS51257">
    <property type="entry name" value="PROKAR_LIPOPROTEIN"/>
    <property type="match status" value="1"/>
</dbReference>
<proteinExistence type="predicted"/>
<dbReference type="Proteomes" id="UP001500392">
    <property type="component" value="Unassembled WGS sequence"/>
</dbReference>
<dbReference type="RefSeq" id="WP_344938425.1">
    <property type="nucleotide sequence ID" value="NZ_BAABDM010000010.1"/>
</dbReference>
<protein>
    <recommendedName>
        <fullName evidence="4">Lipoprotein</fullName>
    </recommendedName>
</protein>
<gene>
    <name evidence="2" type="ORF">GCM10022414_34290</name>
</gene>
<evidence type="ECO:0000313" key="2">
    <source>
        <dbReference type="EMBL" id="GAA4105029.1"/>
    </source>
</evidence>
<feature type="chain" id="PRO_5045667088" description="Lipoprotein" evidence="1">
    <location>
        <begin position="18"/>
        <end position="167"/>
    </location>
</feature>
<dbReference type="EMBL" id="BAABDM010000010">
    <property type="protein sequence ID" value="GAA4105029.1"/>
    <property type="molecule type" value="Genomic_DNA"/>
</dbReference>
<feature type="signal peptide" evidence="1">
    <location>
        <begin position="1"/>
        <end position="17"/>
    </location>
</feature>
<evidence type="ECO:0000256" key="1">
    <source>
        <dbReference type="SAM" id="SignalP"/>
    </source>
</evidence>
<organism evidence="2 3">
    <name type="scientific">Zhongshania borealis</name>
    <dbReference type="NCBI Taxonomy" id="889488"/>
    <lineage>
        <taxon>Bacteria</taxon>
        <taxon>Pseudomonadati</taxon>
        <taxon>Pseudomonadota</taxon>
        <taxon>Gammaproteobacteria</taxon>
        <taxon>Cellvibrionales</taxon>
        <taxon>Spongiibacteraceae</taxon>
        <taxon>Zhongshania</taxon>
    </lineage>
</organism>
<evidence type="ECO:0000313" key="3">
    <source>
        <dbReference type="Proteomes" id="UP001500392"/>
    </source>
</evidence>
<keyword evidence="3" id="KW-1185">Reference proteome</keyword>
<reference evidence="3" key="1">
    <citation type="journal article" date="2019" name="Int. J. Syst. Evol. Microbiol.">
        <title>The Global Catalogue of Microorganisms (GCM) 10K type strain sequencing project: providing services to taxonomists for standard genome sequencing and annotation.</title>
        <authorList>
            <consortium name="The Broad Institute Genomics Platform"/>
            <consortium name="The Broad Institute Genome Sequencing Center for Infectious Disease"/>
            <person name="Wu L."/>
            <person name="Ma J."/>
        </authorList>
    </citation>
    <scope>NUCLEOTIDE SEQUENCE [LARGE SCALE GENOMIC DNA]</scope>
    <source>
        <strain evidence="3">JCM 17304</strain>
    </source>
</reference>